<evidence type="ECO:0000313" key="1">
    <source>
        <dbReference type="EMBL" id="MCE5173638.1"/>
    </source>
</evidence>
<evidence type="ECO:0000313" key="2">
    <source>
        <dbReference type="Proteomes" id="UP001199916"/>
    </source>
</evidence>
<reference evidence="1 2" key="1">
    <citation type="submission" date="2021-11" db="EMBL/GenBank/DDBJ databases">
        <title>Draft genome sequence of Paenibacillus profundus YoMME, a new Gram-positive bacteria with exoelectrogenic properties.</title>
        <authorList>
            <person name="Hubenova Y."/>
            <person name="Hubenova E."/>
            <person name="Manasiev Y."/>
            <person name="Peykov S."/>
            <person name="Mitov M."/>
        </authorList>
    </citation>
    <scope>NUCLEOTIDE SEQUENCE [LARGE SCALE GENOMIC DNA]</scope>
    <source>
        <strain evidence="1 2">YoMME</strain>
    </source>
</reference>
<protein>
    <submittedName>
        <fullName evidence="1">Transposase</fullName>
    </submittedName>
</protein>
<accession>A0ABS8YPA2</accession>
<dbReference type="Proteomes" id="UP001199916">
    <property type="component" value="Unassembled WGS sequence"/>
</dbReference>
<dbReference type="EMBL" id="JAJNBZ010000064">
    <property type="protein sequence ID" value="MCE5173638.1"/>
    <property type="molecule type" value="Genomic_DNA"/>
</dbReference>
<name>A0ABS8YPA2_9BACL</name>
<organism evidence="1 2">
    <name type="scientific">Paenibacillus profundus</name>
    <dbReference type="NCBI Taxonomy" id="1173085"/>
    <lineage>
        <taxon>Bacteria</taxon>
        <taxon>Bacillati</taxon>
        <taxon>Bacillota</taxon>
        <taxon>Bacilli</taxon>
        <taxon>Bacillales</taxon>
        <taxon>Paenibacillaceae</taxon>
        <taxon>Paenibacillus</taxon>
    </lineage>
</organism>
<proteinExistence type="predicted"/>
<sequence>MVNEAVDDVRIAEQKETLGTRISQYCKLSRHGVYDGQQASYASA</sequence>
<gene>
    <name evidence="1" type="ORF">LQV63_30895</name>
</gene>
<keyword evidence="2" id="KW-1185">Reference proteome</keyword>
<comment type="caution">
    <text evidence="1">The sequence shown here is derived from an EMBL/GenBank/DDBJ whole genome shotgun (WGS) entry which is preliminary data.</text>
</comment>